<protein>
    <submittedName>
        <fullName evidence="1">Uncharacterized protein</fullName>
    </submittedName>
</protein>
<proteinExistence type="predicted"/>
<feature type="non-terminal residue" evidence="1">
    <location>
        <position position="1"/>
    </location>
</feature>
<evidence type="ECO:0000313" key="1">
    <source>
        <dbReference type="EMBL" id="KAJ7774185.1"/>
    </source>
</evidence>
<keyword evidence="2" id="KW-1185">Reference proteome</keyword>
<name>A0AAD7K013_9AGAR</name>
<reference evidence="1" key="1">
    <citation type="submission" date="2023-03" db="EMBL/GenBank/DDBJ databases">
        <title>Massive genome expansion in bonnet fungi (Mycena s.s.) driven by repeated elements and novel gene families across ecological guilds.</title>
        <authorList>
            <consortium name="Lawrence Berkeley National Laboratory"/>
            <person name="Harder C.B."/>
            <person name="Miyauchi S."/>
            <person name="Viragh M."/>
            <person name="Kuo A."/>
            <person name="Thoen E."/>
            <person name="Andreopoulos B."/>
            <person name="Lu D."/>
            <person name="Skrede I."/>
            <person name="Drula E."/>
            <person name="Henrissat B."/>
            <person name="Morin E."/>
            <person name="Kohler A."/>
            <person name="Barry K."/>
            <person name="LaButti K."/>
            <person name="Morin E."/>
            <person name="Salamov A."/>
            <person name="Lipzen A."/>
            <person name="Mereny Z."/>
            <person name="Hegedus B."/>
            <person name="Baldrian P."/>
            <person name="Stursova M."/>
            <person name="Weitz H."/>
            <person name="Taylor A."/>
            <person name="Grigoriev I.V."/>
            <person name="Nagy L.G."/>
            <person name="Martin F."/>
            <person name="Kauserud H."/>
        </authorList>
    </citation>
    <scope>NUCLEOTIDE SEQUENCE</scope>
    <source>
        <strain evidence="1">CBHHK188m</strain>
    </source>
</reference>
<dbReference type="EMBL" id="JARJLG010000016">
    <property type="protein sequence ID" value="KAJ7774185.1"/>
    <property type="molecule type" value="Genomic_DNA"/>
</dbReference>
<dbReference type="Proteomes" id="UP001215280">
    <property type="component" value="Unassembled WGS sequence"/>
</dbReference>
<comment type="caution">
    <text evidence="1">The sequence shown here is derived from an EMBL/GenBank/DDBJ whole genome shotgun (WGS) entry which is preliminary data.</text>
</comment>
<sequence>FVPMPLVLSSDDSHDLIGEPNAVKAATRQYWTKLYDHDPPPNIPKPWIDTKSVHLRALLRKGNARPAPGPDEWEKWVVKNLSDNSLALVLQLINFIVMNSRFPGNIKDTTLAMFHKRGLRTNLSNWRGIFLSNFIANCPISWLNSLLTPYVAKHRILPDTQVATQQDVQTRDLMSYLASIKDQMKGFDYLSPEGMYDAIRAYGLPQEIIDIDKASQSDVRCFIRTAHGITDPITISGVNKQGAPMSVLKSTLTTSMGHHYLNDILANDPDALIVTTASFKKADPHLSDDHLKLRVAMTEATDDSFLFAKSLPSLRRNTLAMERFQFAYGWLTQWTKTVV</sequence>
<gene>
    <name evidence="1" type="ORF">DFH07DRAFT_683231</name>
</gene>
<accession>A0AAD7K013</accession>
<dbReference type="AlphaFoldDB" id="A0AAD7K013"/>
<feature type="non-terminal residue" evidence="1">
    <location>
        <position position="339"/>
    </location>
</feature>
<organism evidence="1 2">
    <name type="scientific">Mycena maculata</name>
    <dbReference type="NCBI Taxonomy" id="230809"/>
    <lineage>
        <taxon>Eukaryota</taxon>
        <taxon>Fungi</taxon>
        <taxon>Dikarya</taxon>
        <taxon>Basidiomycota</taxon>
        <taxon>Agaricomycotina</taxon>
        <taxon>Agaricomycetes</taxon>
        <taxon>Agaricomycetidae</taxon>
        <taxon>Agaricales</taxon>
        <taxon>Marasmiineae</taxon>
        <taxon>Mycenaceae</taxon>
        <taxon>Mycena</taxon>
    </lineage>
</organism>
<evidence type="ECO:0000313" key="2">
    <source>
        <dbReference type="Proteomes" id="UP001215280"/>
    </source>
</evidence>